<evidence type="ECO:0000313" key="2">
    <source>
        <dbReference type="EMBL" id="RVW45949.1"/>
    </source>
</evidence>
<name>A0A438EE58_VITVI</name>
<dbReference type="AlphaFoldDB" id="A0A438EE58"/>
<sequence>MDSQDDQLHTPILESCNVVHLQENTFESSSELEKVLSNLQLPWLRRLLKATWIGTEAPLPLAGTGDPCVLDQQRHVASPPESSPATSATLSSPPPPLAKAASNWPMASWYEMLGVYLQRATVVLTANWVPSHSDLRLCKAHLALTGESSAVASAAAVFVYGLIPQILRISSKLPNPKISTSTKDCGPKCFTGVEFVMVDHGRGPVCVHFDERPVQIYLDWVQPSGIFGAVGVLETVGSLCRDALLGDLVLSDTGFDCRTAQKP</sequence>
<dbReference type="EMBL" id="QGNW01001308">
    <property type="protein sequence ID" value="RVW45949.1"/>
    <property type="molecule type" value="Genomic_DNA"/>
</dbReference>
<accession>A0A438EE58</accession>
<feature type="compositionally biased region" description="Low complexity" evidence="1">
    <location>
        <begin position="77"/>
        <end position="91"/>
    </location>
</feature>
<feature type="region of interest" description="Disordered" evidence="1">
    <location>
        <begin position="74"/>
        <end position="96"/>
    </location>
</feature>
<evidence type="ECO:0000313" key="3">
    <source>
        <dbReference type="Proteomes" id="UP000288805"/>
    </source>
</evidence>
<reference evidence="2 3" key="1">
    <citation type="journal article" date="2018" name="PLoS Genet.">
        <title>Population sequencing reveals clonal diversity and ancestral inbreeding in the grapevine cultivar Chardonnay.</title>
        <authorList>
            <person name="Roach M.J."/>
            <person name="Johnson D.L."/>
            <person name="Bohlmann J."/>
            <person name="van Vuuren H.J."/>
            <person name="Jones S.J."/>
            <person name="Pretorius I.S."/>
            <person name="Schmidt S.A."/>
            <person name="Borneman A.R."/>
        </authorList>
    </citation>
    <scope>NUCLEOTIDE SEQUENCE [LARGE SCALE GENOMIC DNA]</scope>
    <source>
        <strain evidence="3">cv. Chardonnay</strain>
        <tissue evidence="2">Leaf</tissue>
    </source>
</reference>
<evidence type="ECO:0000256" key="1">
    <source>
        <dbReference type="SAM" id="MobiDB-lite"/>
    </source>
</evidence>
<dbReference type="Proteomes" id="UP000288805">
    <property type="component" value="Unassembled WGS sequence"/>
</dbReference>
<proteinExistence type="predicted"/>
<organism evidence="2 3">
    <name type="scientific">Vitis vinifera</name>
    <name type="common">Grape</name>
    <dbReference type="NCBI Taxonomy" id="29760"/>
    <lineage>
        <taxon>Eukaryota</taxon>
        <taxon>Viridiplantae</taxon>
        <taxon>Streptophyta</taxon>
        <taxon>Embryophyta</taxon>
        <taxon>Tracheophyta</taxon>
        <taxon>Spermatophyta</taxon>
        <taxon>Magnoliopsida</taxon>
        <taxon>eudicotyledons</taxon>
        <taxon>Gunneridae</taxon>
        <taxon>Pentapetalae</taxon>
        <taxon>rosids</taxon>
        <taxon>Vitales</taxon>
        <taxon>Vitaceae</taxon>
        <taxon>Viteae</taxon>
        <taxon>Vitis</taxon>
    </lineage>
</organism>
<protein>
    <submittedName>
        <fullName evidence="2">Protein detoxification 40</fullName>
    </submittedName>
</protein>
<comment type="caution">
    <text evidence="2">The sequence shown here is derived from an EMBL/GenBank/DDBJ whole genome shotgun (WGS) entry which is preliminary data.</text>
</comment>
<gene>
    <name evidence="2" type="primary">DTX40_0</name>
    <name evidence="2" type="ORF">CK203_068555</name>
</gene>